<dbReference type="AlphaFoldDB" id="A0A1H8KXX9"/>
<dbReference type="Gene3D" id="3.40.50.300">
    <property type="entry name" value="P-loop containing nucleotide triphosphate hydrolases"/>
    <property type="match status" value="1"/>
</dbReference>
<protein>
    <submittedName>
        <fullName evidence="3">Branched-chain amino acid transport system ATP-binding protein/phosphate transport system ATP-binding protein/urea transport system ATP-binding protein</fullName>
    </submittedName>
</protein>
<organism evidence="3 4">
    <name type="scientific">Peptostreptococcus russellii</name>
    <dbReference type="NCBI Taxonomy" id="215200"/>
    <lineage>
        <taxon>Bacteria</taxon>
        <taxon>Bacillati</taxon>
        <taxon>Bacillota</taxon>
        <taxon>Clostridia</taxon>
        <taxon>Peptostreptococcales</taxon>
        <taxon>Peptostreptococcaceae</taxon>
        <taxon>Peptostreptococcus</taxon>
    </lineage>
</organism>
<evidence type="ECO:0000259" key="2">
    <source>
        <dbReference type="Pfam" id="PF00005"/>
    </source>
</evidence>
<dbReference type="GO" id="GO:0005524">
    <property type="term" value="F:ATP binding"/>
    <property type="evidence" value="ECO:0007669"/>
    <property type="project" value="UniProtKB-KW"/>
</dbReference>
<gene>
    <name evidence="3" type="ORF">SAMN05216454_1514</name>
</gene>
<evidence type="ECO:0000313" key="3">
    <source>
        <dbReference type="EMBL" id="SEN97715.1"/>
    </source>
</evidence>
<dbReference type="Pfam" id="PF00005">
    <property type="entry name" value="ABC_tran"/>
    <property type="match status" value="1"/>
</dbReference>
<keyword evidence="1" id="KW-0813">Transport</keyword>
<dbReference type="GO" id="GO:0016887">
    <property type="term" value="F:ATP hydrolysis activity"/>
    <property type="evidence" value="ECO:0007669"/>
    <property type="project" value="InterPro"/>
</dbReference>
<name>A0A1H8KXX9_9FIRM</name>
<dbReference type="Proteomes" id="UP000199512">
    <property type="component" value="Unassembled WGS sequence"/>
</dbReference>
<dbReference type="EMBL" id="FODF01000051">
    <property type="protein sequence ID" value="SEN97715.1"/>
    <property type="molecule type" value="Genomic_DNA"/>
</dbReference>
<feature type="domain" description="ABC transporter" evidence="2">
    <location>
        <begin position="17"/>
        <end position="45"/>
    </location>
</feature>
<keyword evidence="4" id="KW-1185">Reference proteome</keyword>
<proteinExistence type="predicted"/>
<keyword evidence="3" id="KW-0067">ATP-binding</keyword>
<dbReference type="InterPro" id="IPR027417">
    <property type="entry name" value="P-loop_NTPase"/>
</dbReference>
<dbReference type="PANTHER" id="PTHR42788:SF13">
    <property type="entry name" value="ALIPHATIC SULFONATES IMPORT ATP-BINDING PROTEIN SSUB"/>
    <property type="match status" value="1"/>
</dbReference>
<feature type="non-terminal residue" evidence="3">
    <location>
        <position position="45"/>
    </location>
</feature>
<keyword evidence="3" id="KW-0547">Nucleotide-binding</keyword>
<dbReference type="InterPro" id="IPR003439">
    <property type="entry name" value="ABC_transporter-like_ATP-bd"/>
</dbReference>
<accession>A0A1H8KXX9</accession>
<dbReference type="STRING" id="215200.SAMN05216454_1514"/>
<dbReference type="InterPro" id="IPR050166">
    <property type="entry name" value="ABC_transporter_ATP-bind"/>
</dbReference>
<evidence type="ECO:0000313" key="4">
    <source>
        <dbReference type="Proteomes" id="UP000199512"/>
    </source>
</evidence>
<reference evidence="3 4" key="1">
    <citation type="submission" date="2016-10" db="EMBL/GenBank/DDBJ databases">
        <authorList>
            <person name="de Groot N.N."/>
        </authorList>
    </citation>
    <scope>NUCLEOTIDE SEQUENCE [LARGE SCALE GENOMIC DNA]</scope>
    <source>
        <strain evidence="3 4">Calf135</strain>
    </source>
</reference>
<sequence length="45" mass="4789">MLKIEGMSAGYSKKEVLHNINLQVGENEIVAIVGQSGCGKSTLLK</sequence>
<evidence type="ECO:0000256" key="1">
    <source>
        <dbReference type="ARBA" id="ARBA00022448"/>
    </source>
</evidence>
<dbReference type="PANTHER" id="PTHR42788">
    <property type="entry name" value="TAURINE IMPORT ATP-BINDING PROTEIN-RELATED"/>
    <property type="match status" value="1"/>
</dbReference>
<dbReference type="SUPFAM" id="SSF52540">
    <property type="entry name" value="P-loop containing nucleoside triphosphate hydrolases"/>
    <property type="match status" value="1"/>
</dbReference>
<dbReference type="OrthoDB" id="9762778at2"/>